<dbReference type="GO" id="GO:0000423">
    <property type="term" value="P:mitophagy"/>
    <property type="evidence" value="ECO:0007669"/>
    <property type="project" value="TreeGrafter"/>
</dbReference>
<dbReference type="FunCoup" id="A0A6P8J0G6">
    <property type="interactions" value="2786"/>
</dbReference>
<dbReference type="InterPro" id="IPR041691">
    <property type="entry name" value="Atg6/beclin_CC"/>
</dbReference>
<gene>
    <name evidence="8" type="primary">LOC116306937</name>
</gene>
<dbReference type="InParanoid" id="A0A6P8J0G6"/>
<keyword evidence="2 3" id="KW-0175">Coiled coil</keyword>
<dbReference type="GeneID" id="116306937"/>
<keyword evidence="7" id="KW-1185">Reference proteome</keyword>
<dbReference type="Gene3D" id="6.10.250.3110">
    <property type="match status" value="1"/>
</dbReference>
<dbReference type="Pfam" id="PF17675">
    <property type="entry name" value="APG6_N"/>
    <property type="match status" value="1"/>
</dbReference>
<proteinExistence type="inferred from homology"/>
<evidence type="ECO:0000256" key="1">
    <source>
        <dbReference type="ARBA" id="ARBA00005965"/>
    </source>
</evidence>
<evidence type="ECO:0000313" key="8">
    <source>
        <dbReference type="RefSeq" id="XP_031572939.1"/>
    </source>
</evidence>
<dbReference type="RefSeq" id="XP_031572939.1">
    <property type="nucleotide sequence ID" value="XM_031717079.1"/>
</dbReference>
<dbReference type="InterPro" id="IPR038274">
    <property type="entry name" value="Atg6/Beclin_C_sf"/>
</dbReference>
<dbReference type="GO" id="GO:0006995">
    <property type="term" value="P:cellular response to nitrogen starvation"/>
    <property type="evidence" value="ECO:0007669"/>
    <property type="project" value="TreeGrafter"/>
</dbReference>
<feature type="coiled-coil region" evidence="3">
    <location>
        <begin position="170"/>
        <end position="267"/>
    </location>
</feature>
<organism evidence="7 8">
    <name type="scientific">Actinia tenebrosa</name>
    <name type="common">Australian red waratah sea anemone</name>
    <dbReference type="NCBI Taxonomy" id="6105"/>
    <lineage>
        <taxon>Eukaryota</taxon>
        <taxon>Metazoa</taxon>
        <taxon>Cnidaria</taxon>
        <taxon>Anthozoa</taxon>
        <taxon>Hexacorallia</taxon>
        <taxon>Actiniaria</taxon>
        <taxon>Actiniidae</taxon>
        <taxon>Actinia</taxon>
    </lineage>
</organism>
<dbReference type="KEGG" id="aten:116306937"/>
<evidence type="ECO:0000259" key="5">
    <source>
        <dbReference type="Pfam" id="PF04111"/>
    </source>
</evidence>
<sequence>MAAKQEIFKGTTYVQFVCQRCYRPLKIDPNLSSLDSDTLAELTAPLSPLPSKKEGSDNEALLPQDQIINEPQEEGSEDMVIRREILPERMQSVEGNGFTLIGDTQVIQSDSLSHKLKVATKLFDVMSEQSDIDHPLCEECTDTLLDQLDKQLKTTEEEFSSYKEFLHKLNEQQLAGDESLSKELEELQKEEADLIAQLEKVEEERKKVSEALENEKQTSRKLDDAEKAFYIEYCEYQRELLEFEDEQQSVENQMRYAQAQLDKLRKTNVFNSTFHIWHKGHFGTINNFRLGRLPSVPVEWSEINAAWGQTVLLLHSLARKMNLTFERYRLVPFGNHSYLESLSDKSRELPLYGSGGFRFLWDTKFDQAMVAFLDCLQQFKEAVEKVDKRFCLPYRMEKGKIYDSSGSGGAFSIKIQFNSEEQWTKALKFMLTNLKWGLAWVSSQFTDK</sequence>
<dbReference type="AlphaFoldDB" id="A0A6P8J0G6"/>
<evidence type="ECO:0000256" key="2">
    <source>
        <dbReference type="ARBA" id="ARBA00023054"/>
    </source>
</evidence>
<reference evidence="8" key="1">
    <citation type="submission" date="2025-08" db="UniProtKB">
        <authorList>
            <consortium name="RefSeq"/>
        </authorList>
    </citation>
    <scope>IDENTIFICATION</scope>
</reference>
<dbReference type="OrthoDB" id="20368at2759"/>
<evidence type="ECO:0000259" key="6">
    <source>
        <dbReference type="Pfam" id="PF17675"/>
    </source>
</evidence>
<feature type="domain" description="Atg6 BARA" evidence="5">
    <location>
        <begin position="264"/>
        <end position="443"/>
    </location>
</feature>
<protein>
    <submittedName>
        <fullName evidence="8">Beclin-1-like</fullName>
    </submittedName>
</protein>
<dbReference type="InterPro" id="IPR007243">
    <property type="entry name" value="Atg6/Beclin"/>
</dbReference>
<evidence type="ECO:0000256" key="4">
    <source>
        <dbReference type="SAM" id="MobiDB-lite"/>
    </source>
</evidence>
<dbReference type="FunFam" id="1.10.418.40:FF:000001">
    <property type="entry name" value="beclin-1 isoform X1"/>
    <property type="match status" value="1"/>
</dbReference>
<dbReference type="GO" id="GO:0000407">
    <property type="term" value="C:phagophore assembly site"/>
    <property type="evidence" value="ECO:0007669"/>
    <property type="project" value="TreeGrafter"/>
</dbReference>
<dbReference type="Proteomes" id="UP000515163">
    <property type="component" value="Unplaced"/>
</dbReference>
<feature type="domain" description="Atg6/beclin coiled-coil" evidence="6">
    <location>
        <begin position="135"/>
        <end position="261"/>
    </location>
</feature>
<accession>A0A6P8J0G6</accession>
<dbReference type="GO" id="GO:0030674">
    <property type="term" value="F:protein-macromolecule adaptor activity"/>
    <property type="evidence" value="ECO:0007669"/>
    <property type="project" value="TreeGrafter"/>
</dbReference>
<feature type="region of interest" description="Disordered" evidence="4">
    <location>
        <begin position="45"/>
        <end position="76"/>
    </location>
</feature>
<dbReference type="GO" id="GO:0000045">
    <property type="term" value="P:autophagosome assembly"/>
    <property type="evidence" value="ECO:0007669"/>
    <property type="project" value="TreeGrafter"/>
</dbReference>
<comment type="similarity">
    <text evidence="1">Belongs to the beclin family.</text>
</comment>
<evidence type="ECO:0000313" key="7">
    <source>
        <dbReference type="Proteomes" id="UP000515163"/>
    </source>
</evidence>
<evidence type="ECO:0000256" key="3">
    <source>
        <dbReference type="SAM" id="Coils"/>
    </source>
</evidence>
<dbReference type="PANTHER" id="PTHR12768">
    <property type="entry name" value="BECLIN 1"/>
    <property type="match status" value="1"/>
</dbReference>
<dbReference type="GO" id="GO:0043548">
    <property type="term" value="F:phosphatidylinositol 3-kinase binding"/>
    <property type="evidence" value="ECO:0007669"/>
    <property type="project" value="TreeGrafter"/>
</dbReference>
<dbReference type="GO" id="GO:0045324">
    <property type="term" value="P:late endosome to vacuole transport"/>
    <property type="evidence" value="ECO:0007669"/>
    <property type="project" value="TreeGrafter"/>
</dbReference>
<dbReference type="GO" id="GO:0034272">
    <property type="term" value="C:phosphatidylinositol 3-kinase complex, class III, type II"/>
    <property type="evidence" value="ECO:0007669"/>
    <property type="project" value="TreeGrafter"/>
</dbReference>
<dbReference type="GO" id="GO:0034271">
    <property type="term" value="C:phosphatidylinositol 3-kinase complex, class III, type I"/>
    <property type="evidence" value="ECO:0007669"/>
    <property type="project" value="TreeGrafter"/>
</dbReference>
<dbReference type="InterPro" id="IPR040455">
    <property type="entry name" value="Atg6_BARA"/>
</dbReference>
<dbReference type="PANTHER" id="PTHR12768:SF4">
    <property type="entry name" value="BECLIN-1"/>
    <property type="match status" value="1"/>
</dbReference>
<dbReference type="Pfam" id="PF04111">
    <property type="entry name" value="APG6"/>
    <property type="match status" value="1"/>
</dbReference>
<name>A0A6P8J0G6_ACTTE</name>
<dbReference type="Gene3D" id="1.10.418.40">
    <property type="entry name" value="Autophagy protein 6/Beclin 1"/>
    <property type="match status" value="1"/>
</dbReference>